<dbReference type="Proteomes" id="UP000559256">
    <property type="component" value="Unassembled WGS sequence"/>
</dbReference>
<dbReference type="PANTHER" id="PTHR24096">
    <property type="entry name" value="LONG-CHAIN-FATTY-ACID--COA LIGASE"/>
    <property type="match status" value="1"/>
</dbReference>
<protein>
    <recommendedName>
        <fullName evidence="5">4-coumarate--CoA ligase</fullName>
    </recommendedName>
</protein>
<dbReference type="EMBL" id="JAACJM010000022">
    <property type="protein sequence ID" value="KAF5366533.1"/>
    <property type="molecule type" value="Genomic_DNA"/>
</dbReference>
<evidence type="ECO:0008006" key="5">
    <source>
        <dbReference type="Google" id="ProtNLM"/>
    </source>
</evidence>
<evidence type="ECO:0000313" key="3">
    <source>
        <dbReference type="EMBL" id="KAF5366533.1"/>
    </source>
</evidence>
<comment type="caution">
    <text evidence="3">The sequence shown here is derived from an EMBL/GenBank/DDBJ whole genome shotgun (WGS) entry which is preliminary data.</text>
</comment>
<name>A0A8H5LR79_9AGAR</name>
<evidence type="ECO:0000259" key="2">
    <source>
        <dbReference type="Pfam" id="PF13193"/>
    </source>
</evidence>
<proteinExistence type="predicted"/>
<keyword evidence="4" id="KW-1185">Reference proteome</keyword>
<dbReference type="CDD" id="cd05911">
    <property type="entry name" value="Firefly_Luc_like"/>
    <property type="match status" value="1"/>
</dbReference>
<dbReference type="OrthoDB" id="6509636at2759"/>
<feature type="domain" description="AMP-dependent synthetase/ligase" evidence="1">
    <location>
        <begin position="43"/>
        <end position="416"/>
    </location>
</feature>
<dbReference type="Pfam" id="PF00501">
    <property type="entry name" value="AMP-binding"/>
    <property type="match status" value="1"/>
</dbReference>
<dbReference type="PANTHER" id="PTHR24096:SF422">
    <property type="entry name" value="BCDNA.GH02901"/>
    <property type="match status" value="1"/>
</dbReference>
<dbReference type="Gene3D" id="3.30.300.30">
    <property type="match status" value="1"/>
</dbReference>
<evidence type="ECO:0000313" key="4">
    <source>
        <dbReference type="Proteomes" id="UP000559256"/>
    </source>
</evidence>
<dbReference type="Pfam" id="PF13193">
    <property type="entry name" value="AMP-binding_C"/>
    <property type="match status" value="1"/>
</dbReference>
<accession>A0A8H5LR79</accession>
<gene>
    <name evidence="3" type="ORF">D9758_008940</name>
</gene>
<dbReference type="InterPro" id="IPR020845">
    <property type="entry name" value="AMP-binding_CS"/>
</dbReference>
<dbReference type="PROSITE" id="PS00455">
    <property type="entry name" value="AMP_BINDING"/>
    <property type="match status" value="1"/>
</dbReference>
<dbReference type="InterPro" id="IPR000873">
    <property type="entry name" value="AMP-dep_synth/lig_dom"/>
</dbReference>
<dbReference type="Gene3D" id="3.40.50.12780">
    <property type="entry name" value="N-terminal domain of ligase-like"/>
    <property type="match status" value="1"/>
</dbReference>
<feature type="domain" description="AMP-binding enzyme C-terminal" evidence="2">
    <location>
        <begin position="466"/>
        <end position="553"/>
    </location>
</feature>
<dbReference type="InterPro" id="IPR025110">
    <property type="entry name" value="AMP-bd_C"/>
</dbReference>
<dbReference type="GO" id="GO:0016405">
    <property type="term" value="F:CoA-ligase activity"/>
    <property type="evidence" value="ECO:0007669"/>
    <property type="project" value="TreeGrafter"/>
</dbReference>
<reference evidence="3 4" key="1">
    <citation type="journal article" date="2020" name="ISME J.">
        <title>Uncovering the hidden diversity of litter-decomposition mechanisms in mushroom-forming fungi.</title>
        <authorList>
            <person name="Floudas D."/>
            <person name="Bentzer J."/>
            <person name="Ahren D."/>
            <person name="Johansson T."/>
            <person name="Persson P."/>
            <person name="Tunlid A."/>
        </authorList>
    </citation>
    <scope>NUCLEOTIDE SEQUENCE [LARGE SCALE GENOMIC DNA]</scope>
    <source>
        <strain evidence="3 4">CBS 291.85</strain>
    </source>
</reference>
<dbReference type="InterPro" id="IPR045851">
    <property type="entry name" value="AMP-bd_C_sf"/>
</dbReference>
<dbReference type="AlphaFoldDB" id="A0A8H5LR79"/>
<dbReference type="InterPro" id="IPR042099">
    <property type="entry name" value="ANL_N_sf"/>
</dbReference>
<organism evidence="3 4">
    <name type="scientific">Tetrapyrgos nigripes</name>
    <dbReference type="NCBI Taxonomy" id="182062"/>
    <lineage>
        <taxon>Eukaryota</taxon>
        <taxon>Fungi</taxon>
        <taxon>Dikarya</taxon>
        <taxon>Basidiomycota</taxon>
        <taxon>Agaricomycotina</taxon>
        <taxon>Agaricomycetes</taxon>
        <taxon>Agaricomycetidae</taxon>
        <taxon>Agaricales</taxon>
        <taxon>Marasmiineae</taxon>
        <taxon>Marasmiaceae</taxon>
        <taxon>Tetrapyrgos</taxon>
    </lineage>
</organism>
<dbReference type="SUPFAM" id="SSF56801">
    <property type="entry name" value="Acetyl-CoA synthetase-like"/>
    <property type="match status" value="1"/>
</dbReference>
<sequence length="573" mass="63120">MFHSLASPLYSVPDNLTIPQFLFDKNPLGFLRGAQSVDVSTTQPCMIDEISGRQITFSQAKSRSDALARALKSKYNLSENAIVSVFSPNHMDYPICIWATHRLGAIVSPMSASLTESELEYHLGLVKCTIMFVHHDCLPVASKAIRAAGQDGIRLVIIGNSDSGLVTVDQLAREGSSFPTYPERSMRAGEAREKVAFLSFSSGTTGMPKAVMISHFNVICNILQIATFHRTYDPSVPKELRRFKPGEVCTGVLPLYHIYGLVLNLHFVLFARMTLVVTERFDFERMLKGIEKYRISYLWIVPPQAILFCKHPAVQKANLSSVKYCLIAGAPATGDLFRQLLQVFPEIHLGQGYGLTESSPVISMFPLTQKVGTLGSAGQLVSGTTIKIVTSNGTLAKFDQEGELYVKGGQITLGYYQNAKATEETFIDGWLRTGDIAIMKPNGDIFIIDRLKELIKVKGLQVAPAELEGHLLDHPYIADVAVIGVPDEYSGELPRAYVVLHDEQAKEAKVSRQAEEEIRVHIFKHVADAKAKYKWLQGGIIFLDVIPKSPSGKILRRVLRGNAKGSGNVGAKL</sequence>
<evidence type="ECO:0000259" key="1">
    <source>
        <dbReference type="Pfam" id="PF00501"/>
    </source>
</evidence>